<sequence length="774" mass="88951">MKSSAQPTSSIVDDVFSAQAKLDEYFTSKSPSRLNSSDFSFIGLLLILTNKSALAENPKLYYVLRRMNRLELLSDFTSCGCTDLWFPFPRHTLRRLLDQTSDQKEFLATQTFVLDHEMPILLNGEHFAFADSDSMELEVKGRLGRGGYGVVDHVRDPRTKKHYARKIMYRTAASERHHDLMENFKREIHGMWRVKHRHCVDLVATCTDLESVLLLSSPVADTDLAKFLDSDLNLSQLATLRRAVGCISSALLYLHDNGIRHDDLKPGNILIHGSNILLTDFGFCLDFSDTTCSTTTGTPSHQTIRYSAPEVFERGPRNRLTDIWSLGCVLLEIMSRLRGYKLNVMRQFWTSNGDCYDSFAENQEATRLWLERLTYGQSKTQHGPNRRDLLMISFTYYVLLERKRNLRPTAYQVVERLKDMDFIYPTASMEAWIGPCCVNQDTPQPQGSTTSELLVFLKKTMKDTIDQIRNPSSEAVLPQLAPASGRFSYRTDLPQWPLLDLLSLDDHLAYLFLNIDLEIFAHSHNLNYLDDLDRSSIECLLVSEEEINKLKTMINTMLEILGLKTERISSSDTILEETIKSFAVNLLQDTVFWVDFLNVYWKGDKIPKIRTVQLSLGSICLPCPKEHRNDHGGDYRRPFLVMIFDPNEGELVRGMSLRMERDLWTDGLPTDVKLFHSEYRSRVEQRQKSYLKVLEERRTIKKGFENAKCHECIRHGEDCSGPHQLGCVQCRANGRNCTFDVEEIRSGGMDQKQRWIDIVAANHYQDPTVTRWAS</sequence>
<dbReference type="OrthoDB" id="4062651at2759"/>
<dbReference type="Proteomes" id="UP000800200">
    <property type="component" value="Unassembled WGS sequence"/>
</dbReference>
<keyword evidence="2" id="KW-0808">Transferase</keyword>
<dbReference type="GO" id="GO:0005524">
    <property type="term" value="F:ATP binding"/>
    <property type="evidence" value="ECO:0007669"/>
    <property type="project" value="InterPro"/>
</dbReference>
<dbReference type="SUPFAM" id="SSF56112">
    <property type="entry name" value="Protein kinase-like (PK-like)"/>
    <property type="match status" value="1"/>
</dbReference>
<dbReference type="PROSITE" id="PS50011">
    <property type="entry name" value="PROTEIN_KINASE_DOM"/>
    <property type="match status" value="1"/>
</dbReference>
<dbReference type="PANTHER" id="PTHR24359">
    <property type="entry name" value="SERINE/THREONINE-PROTEIN KINASE SBK1"/>
    <property type="match status" value="1"/>
</dbReference>
<proteinExistence type="predicted"/>
<reference evidence="2" key="1">
    <citation type="journal article" date="2020" name="Stud. Mycol.">
        <title>101 Dothideomycetes genomes: a test case for predicting lifestyles and emergence of pathogens.</title>
        <authorList>
            <person name="Haridas S."/>
            <person name="Albert R."/>
            <person name="Binder M."/>
            <person name="Bloem J."/>
            <person name="Labutti K."/>
            <person name="Salamov A."/>
            <person name="Andreopoulos B."/>
            <person name="Baker S."/>
            <person name="Barry K."/>
            <person name="Bills G."/>
            <person name="Bluhm B."/>
            <person name="Cannon C."/>
            <person name="Castanera R."/>
            <person name="Culley D."/>
            <person name="Daum C."/>
            <person name="Ezra D."/>
            <person name="Gonzalez J."/>
            <person name="Henrissat B."/>
            <person name="Kuo A."/>
            <person name="Liang C."/>
            <person name="Lipzen A."/>
            <person name="Lutzoni F."/>
            <person name="Magnuson J."/>
            <person name="Mondo S."/>
            <person name="Nolan M."/>
            <person name="Ohm R."/>
            <person name="Pangilinan J."/>
            <person name="Park H.-J."/>
            <person name="Ramirez L."/>
            <person name="Alfaro M."/>
            <person name="Sun H."/>
            <person name="Tritt A."/>
            <person name="Yoshinaga Y."/>
            <person name="Zwiers L.-H."/>
            <person name="Turgeon B."/>
            <person name="Goodwin S."/>
            <person name="Spatafora J."/>
            <person name="Crous P."/>
            <person name="Grigoriev I."/>
        </authorList>
    </citation>
    <scope>NUCLEOTIDE SEQUENCE</scope>
    <source>
        <strain evidence="2">CBS 207.26</strain>
    </source>
</reference>
<keyword evidence="3" id="KW-1185">Reference proteome</keyword>
<dbReference type="PANTHER" id="PTHR24359:SF1">
    <property type="entry name" value="INHIBITOR OF NUCLEAR FACTOR KAPPA-B KINASE EPSILON SUBUNIT HOMOLOG 1-RELATED"/>
    <property type="match status" value="1"/>
</dbReference>
<keyword evidence="2" id="KW-0418">Kinase</keyword>
<protein>
    <submittedName>
        <fullName evidence="2">Kinase-like protein</fullName>
    </submittedName>
</protein>
<gene>
    <name evidence="2" type="ORF">K469DRAFT_626779</name>
</gene>
<dbReference type="EMBL" id="ML994622">
    <property type="protein sequence ID" value="KAF2188986.1"/>
    <property type="molecule type" value="Genomic_DNA"/>
</dbReference>
<accession>A0A6A6EGH9</accession>
<dbReference type="AlphaFoldDB" id="A0A6A6EGH9"/>
<dbReference type="InterPro" id="IPR011009">
    <property type="entry name" value="Kinase-like_dom_sf"/>
</dbReference>
<dbReference type="PROSITE" id="PS00108">
    <property type="entry name" value="PROTEIN_KINASE_ST"/>
    <property type="match status" value="1"/>
</dbReference>
<evidence type="ECO:0000313" key="3">
    <source>
        <dbReference type="Proteomes" id="UP000800200"/>
    </source>
</evidence>
<name>A0A6A6EGH9_9PEZI</name>
<dbReference type="InterPro" id="IPR008271">
    <property type="entry name" value="Ser/Thr_kinase_AS"/>
</dbReference>
<dbReference type="SMART" id="SM00220">
    <property type="entry name" value="S_TKc"/>
    <property type="match status" value="1"/>
</dbReference>
<evidence type="ECO:0000259" key="1">
    <source>
        <dbReference type="PROSITE" id="PS50011"/>
    </source>
</evidence>
<dbReference type="GO" id="GO:0004674">
    <property type="term" value="F:protein serine/threonine kinase activity"/>
    <property type="evidence" value="ECO:0007669"/>
    <property type="project" value="TreeGrafter"/>
</dbReference>
<feature type="domain" description="Protein kinase" evidence="1">
    <location>
        <begin position="137"/>
        <end position="423"/>
    </location>
</feature>
<dbReference type="Gene3D" id="1.10.510.10">
    <property type="entry name" value="Transferase(Phosphotransferase) domain 1"/>
    <property type="match status" value="1"/>
</dbReference>
<evidence type="ECO:0000313" key="2">
    <source>
        <dbReference type="EMBL" id="KAF2188986.1"/>
    </source>
</evidence>
<dbReference type="Pfam" id="PF00069">
    <property type="entry name" value="Pkinase"/>
    <property type="match status" value="1"/>
</dbReference>
<organism evidence="2 3">
    <name type="scientific">Zopfia rhizophila CBS 207.26</name>
    <dbReference type="NCBI Taxonomy" id="1314779"/>
    <lineage>
        <taxon>Eukaryota</taxon>
        <taxon>Fungi</taxon>
        <taxon>Dikarya</taxon>
        <taxon>Ascomycota</taxon>
        <taxon>Pezizomycotina</taxon>
        <taxon>Dothideomycetes</taxon>
        <taxon>Dothideomycetes incertae sedis</taxon>
        <taxon>Zopfiaceae</taxon>
        <taxon>Zopfia</taxon>
    </lineage>
</organism>
<dbReference type="CDD" id="cd00180">
    <property type="entry name" value="PKc"/>
    <property type="match status" value="1"/>
</dbReference>
<dbReference type="InterPro" id="IPR000719">
    <property type="entry name" value="Prot_kinase_dom"/>
</dbReference>